<dbReference type="SUPFAM" id="SSF74653">
    <property type="entry name" value="TolA/TonB C-terminal domain"/>
    <property type="match status" value="1"/>
</dbReference>
<evidence type="ECO:0000256" key="1">
    <source>
        <dbReference type="ARBA" id="ARBA00004383"/>
    </source>
</evidence>
<keyword evidence="8" id="KW-1133">Transmembrane helix</keyword>
<evidence type="ECO:0000313" key="12">
    <source>
        <dbReference type="EMBL" id="MBF9223630.1"/>
    </source>
</evidence>
<dbReference type="PANTHER" id="PTHR33446:SF2">
    <property type="entry name" value="PROTEIN TONB"/>
    <property type="match status" value="1"/>
</dbReference>
<keyword evidence="9" id="KW-0472">Membrane</keyword>
<keyword evidence="13" id="KW-1185">Reference proteome</keyword>
<dbReference type="PANTHER" id="PTHR33446">
    <property type="entry name" value="PROTEIN TONB-RELATED"/>
    <property type="match status" value="1"/>
</dbReference>
<evidence type="ECO:0000256" key="8">
    <source>
        <dbReference type="ARBA" id="ARBA00022989"/>
    </source>
</evidence>
<evidence type="ECO:0000256" key="7">
    <source>
        <dbReference type="ARBA" id="ARBA00022927"/>
    </source>
</evidence>
<reference evidence="12 13" key="1">
    <citation type="submission" date="2020-11" db="EMBL/GenBank/DDBJ databases">
        <authorList>
            <person name="Kim M.K."/>
        </authorList>
    </citation>
    <scope>NUCLEOTIDE SEQUENCE [LARGE SCALE GENOMIC DNA]</scope>
    <source>
        <strain evidence="12 13">BT662</strain>
    </source>
</reference>
<keyword evidence="7" id="KW-0653">Protein transport</keyword>
<gene>
    <name evidence="12" type="ORF">I2H31_21175</name>
</gene>
<accession>A0ABS0I9I9</accession>
<sequence>MKKTILSALLVAAAAPAALAQTPAAPAGAAQQPIILKADNMQVQAHSAANRPDRAPVYPGGEQALGLFFLENIKYPEAARVKELSGIVLVTATVNADGSVSNPVVAKSLSPECDAEALRVVPLLKGWQPAMRKGRPLPVLIQLPVPFGGAGNMKIEMNNRPSPAGVRRVK</sequence>
<dbReference type="RefSeq" id="WP_196295048.1">
    <property type="nucleotide sequence ID" value="NZ_JADQDM010000016.1"/>
</dbReference>
<evidence type="ECO:0000256" key="3">
    <source>
        <dbReference type="ARBA" id="ARBA00022448"/>
    </source>
</evidence>
<evidence type="ECO:0000256" key="4">
    <source>
        <dbReference type="ARBA" id="ARBA00022475"/>
    </source>
</evidence>
<evidence type="ECO:0000259" key="11">
    <source>
        <dbReference type="PROSITE" id="PS52015"/>
    </source>
</evidence>
<evidence type="ECO:0000256" key="6">
    <source>
        <dbReference type="ARBA" id="ARBA00022692"/>
    </source>
</evidence>
<dbReference type="Pfam" id="PF03544">
    <property type="entry name" value="TonB_C"/>
    <property type="match status" value="1"/>
</dbReference>
<evidence type="ECO:0000256" key="2">
    <source>
        <dbReference type="ARBA" id="ARBA00006555"/>
    </source>
</evidence>
<dbReference type="InterPro" id="IPR037682">
    <property type="entry name" value="TonB_C"/>
</dbReference>
<dbReference type="PROSITE" id="PS52015">
    <property type="entry name" value="TONB_CTD"/>
    <property type="match status" value="1"/>
</dbReference>
<dbReference type="EMBL" id="JADQDM010000016">
    <property type="protein sequence ID" value="MBF9223630.1"/>
    <property type="molecule type" value="Genomic_DNA"/>
</dbReference>
<comment type="similarity">
    <text evidence="2">Belongs to the TonB family.</text>
</comment>
<proteinExistence type="inferred from homology"/>
<keyword evidence="10" id="KW-0732">Signal</keyword>
<evidence type="ECO:0000256" key="9">
    <source>
        <dbReference type="ARBA" id="ARBA00023136"/>
    </source>
</evidence>
<dbReference type="NCBIfam" id="TIGR01352">
    <property type="entry name" value="tonB_Cterm"/>
    <property type="match status" value="1"/>
</dbReference>
<dbReference type="Gene3D" id="3.30.1150.10">
    <property type="match status" value="1"/>
</dbReference>
<feature type="domain" description="TonB C-terminal" evidence="11">
    <location>
        <begin position="60"/>
        <end position="156"/>
    </location>
</feature>
<organism evidence="12 13">
    <name type="scientific">Hymenobacter ruricola</name>
    <dbReference type="NCBI Taxonomy" id="2791023"/>
    <lineage>
        <taxon>Bacteria</taxon>
        <taxon>Pseudomonadati</taxon>
        <taxon>Bacteroidota</taxon>
        <taxon>Cytophagia</taxon>
        <taxon>Cytophagales</taxon>
        <taxon>Hymenobacteraceae</taxon>
        <taxon>Hymenobacter</taxon>
    </lineage>
</organism>
<evidence type="ECO:0000256" key="5">
    <source>
        <dbReference type="ARBA" id="ARBA00022519"/>
    </source>
</evidence>
<evidence type="ECO:0000313" key="13">
    <source>
        <dbReference type="Proteomes" id="UP000618931"/>
    </source>
</evidence>
<name>A0ABS0I9I9_9BACT</name>
<feature type="signal peptide" evidence="10">
    <location>
        <begin position="1"/>
        <end position="20"/>
    </location>
</feature>
<protein>
    <submittedName>
        <fullName evidence="12">Energy transducer TonB</fullName>
    </submittedName>
</protein>
<feature type="chain" id="PRO_5046581228" evidence="10">
    <location>
        <begin position="21"/>
        <end position="170"/>
    </location>
</feature>
<keyword evidence="4" id="KW-1003">Cell membrane</keyword>
<keyword evidence="5" id="KW-0997">Cell inner membrane</keyword>
<comment type="subcellular location">
    <subcellularLocation>
        <location evidence="1">Cell inner membrane</location>
        <topology evidence="1">Single-pass membrane protein</topology>
        <orientation evidence="1">Periplasmic side</orientation>
    </subcellularLocation>
</comment>
<dbReference type="InterPro" id="IPR006260">
    <property type="entry name" value="TonB/TolA_C"/>
</dbReference>
<dbReference type="Proteomes" id="UP000618931">
    <property type="component" value="Unassembled WGS sequence"/>
</dbReference>
<evidence type="ECO:0000256" key="10">
    <source>
        <dbReference type="SAM" id="SignalP"/>
    </source>
</evidence>
<dbReference type="InterPro" id="IPR051045">
    <property type="entry name" value="TonB-dependent_transducer"/>
</dbReference>
<keyword evidence="6" id="KW-0812">Transmembrane</keyword>
<comment type="caution">
    <text evidence="12">The sequence shown here is derived from an EMBL/GenBank/DDBJ whole genome shotgun (WGS) entry which is preliminary data.</text>
</comment>
<keyword evidence="3" id="KW-0813">Transport</keyword>